<name>A0A226HN93_9FLAO</name>
<accession>A0A226HN93</accession>
<evidence type="ECO:0000313" key="2">
    <source>
        <dbReference type="Proteomes" id="UP000198336"/>
    </source>
</evidence>
<protein>
    <submittedName>
        <fullName evidence="1">Uncharacterized protein</fullName>
    </submittedName>
</protein>
<keyword evidence="2" id="KW-1185">Reference proteome</keyword>
<dbReference type="EMBL" id="MUHA01000030">
    <property type="protein sequence ID" value="OXA95747.1"/>
    <property type="molecule type" value="Genomic_DNA"/>
</dbReference>
<dbReference type="AlphaFoldDB" id="A0A226HN93"/>
<sequence>MLHSFFKLKNKHYKFSSHFTNELTFYTNKNLLTKKKLSKLNESQFLFILGKLLRYPIDQIETNTLNYFFFHLETQKPEEFALPWLDQETIAISDERFIPETYVELNCKKGLESLVDHYINTKEYGKDTHINKLLVLLDYIYNDILQPVNLNNYSFYDYIDNLEDITDMKRFIYLNDIRIALDNYADMAQQLCDKINIKITLLSKPNVSNENFRLEIDSNILKKIYFGLEQQMFINQEKTTCEQFLNVLQLDWKDHNSIITFEMDHILFKHFIDFLDLYFNLKIQLSTIEYSAKIANKNGLIKASRVSASIGQYRKFMKDRDDINALKSMFEKIKNY</sequence>
<proteinExistence type="predicted"/>
<gene>
    <name evidence="1" type="ORF">B0A75_18955</name>
</gene>
<reference evidence="1 2" key="1">
    <citation type="submission" date="2016-11" db="EMBL/GenBank/DDBJ databases">
        <title>Whole genomes of Flavobacteriaceae.</title>
        <authorList>
            <person name="Stine C."/>
            <person name="Li C."/>
            <person name="Tadesse D."/>
        </authorList>
    </citation>
    <scope>NUCLEOTIDE SEQUENCE [LARGE SCALE GENOMIC DNA]</scope>
    <source>
        <strain evidence="1 2">CCUG 59446</strain>
    </source>
</reference>
<evidence type="ECO:0000313" key="1">
    <source>
        <dbReference type="EMBL" id="OXA95747.1"/>
    </source>
</evidence>
<comment type="caution">
    <text evidence="1">The sequence shown here is derived from an EMBL/GenBank/DDBJ whole genome shotgun (WGS) entry which is preliminary data.</text>
</comment>
<dbReference type="RefSeq" id="WP_089055841.1">
    <property type="nucleotide sequence ID" value="NZ_MUHA01000030.1"/>
</dbReference>
<dbReference type="Proteomes" id="UP000198336">
    <property type="component" value="Unassembled WGS sequence"/>
</dbReference>
<organism evidence="1 2">
    <name type="scientific">Flavobacterium oncorhynchi</name>
    <dbReference type="NCBI Taxonomy" id="728056"/>
    <lineage>
        <taxon>Bacteria</taxon>
        <taxon>Pseudomonadati</taxon>
        <taxon>Bacteroidota</taxon>
        <taxon>Flavobacteriia</taxon>
        <taxon>Flavobacteriales</taxon>
        <taxon>Flavobacteriaceae</taxon>
        <taxon>Flavobacterium</taxon>
    </lineage>
</organism>